<feature type="compositionally biased region" description="Low complexity" evidence="1">
    <location>
        <begin position="249"/>
        <end position="263"/>
    </location>
</feature>
<feature type="compositionally biased region" description="Low complexity" evidence="1">
    <location>
        <begin position="53"/>
        <end position="87"/>
    </location>
</feature>
<feature type="region of interest" description="Disordered" evidence="1">
    <location>
        <begin position="711"/>
        <end position="937"/>
    </location>
</feature>
<feature type="compositionally biased region" description="Basic residues" evidence="1">
    <location>
        <begin position="819"/>
        <end position="828"/>
    </location>
</feature>
<proteinExistence type="predicted"/>
<name>A0A0D6EL92_SPOSA</name>
<feature type="compositionally biased region" description="Polar residues" evidence="1">
    <location>
        <begin position="153"/>
        <end position="162"/>
    </location>
</feature>
<evidence type="ECO:0000313" key="2">
    <source>
        <dbReference type="EMBL" id="CEQ40782.1"/>
    </source>
</evidence>
<protein>
    <submittedName>
        <fullName evidence="2">SPOSA6832_02429-mRNA-1:cds</fullName>
    </submittedName>
</protein>
<dbReference type="AlphaFoldDB" id="A0A0D6EL92"/>
<dbReference type="GO" id="GO:0016538">
    <property type="term" value="F:cyclin-dependent protein serine/threonine kinase regulator activity"/>
    <property type="evidence" value="ECO:0007669"/>
    <property type="project" value="TreeGrafter"/>
</dbReference>
<feature type="compositionally biased region" description="Low complexity" evidence="1">
    <location>
        <begin position="335"/>
        <end position="360"/>
    </location>
</feature>
<dbReference type="PANTHER" id="PTHR15615">
    <property type="match status" value="1"/>
</dbReference>
<dbReference type="InterPro" id="IPR013922">
    <property type="entry name" value="Cyclin_PHO80-like"/>
</dbReference>
<feature type="region of interest" description="Disordered" evidence="1">
    <location>
        <begin position="335"/>
        <end position="533"/>
    </location>
</feature>
<dbReference type="GO" id="GO:0005634">
    <property type="term" value="C:nucleus"/>
    <property type="evidence" value="ECO:0007669"/>
    <property type="project" value="TreeGrafter"/>
</dbReference>
<sequence length="937" mass="98499">MSTSAFLPDASSSFATSSSFIPSIYSSHSHEASSCSHASTSASPTRTTYPGDPSTRSSPHSSSCSVASTASSSSPTSSAASAMTNSSFEERGRLRTGRTPRSAEGSVGSLATTVSPGPEAVKENEGEPMDEDAPKAEEDTEMEPVMARRRRNSSGMDISSLSMKEKDEEEAEAKRAARESSMKESGGSLEVDLAASAGRGQTRRASVLSSSSSTAQLAGSSEEGSKSGRRKAARMGSFHAGTPAGQAGSSGPMPSTSTSTSTPFLTKEPLQPPQQPLRRASSFSGAQAPSQPTTASTSSHHVDIVSYPSNDLLRLLASLLEQIAQANDARNARTATASVSSASSASVRDPSAPVPTSASSAHRDLTSQRSEDGDLNQSNKGRFDAAPLNSPVTPRIRRAGKIGGAGGPGILDNALNEHGEYESPPGVEVNDEMPLTPGVDLLREVGEGGGVEGFMPSLGGTHQPMPLSRRRGSSFIRNKRSDESSVRPSMSRQSTSAFNTAPNPSSDFSSSSSRLSSGTASNSHSHSNSSNEPPLTSLFTASAVALSSPNATLCFHARNVPAISIEAYLLRILKYCPTTNEVFLALLVYFDRMARIGLEAQRLGPAAREGEGAPSASQVAASKLFAIDSFNVHRLVIAGVTVASKFFSDVFYTNSRYAKVGGLPLHELNQLELQFLLLNDFRLKIPTDELQRYADQLILFWIGRNGTSNPSASAAAAAARPPPASPSQPQSAPQPNSPTPTHAPSPSALSRPPATRLTHSAVAAHQNQHPHPHAPAAPPTFLNPFAPASATPASALNSTSTSADVRTPTMSSSAAFARAHPHPHRPRSIRSQPSSSGTSVTSTITPGTPSTQRGGEDSESNSDAEELAGGATRGRGRYEPHEDGHYHDGWSSSSREGSADRDRERERRGERDGVDVEEDEGFERAKDERERLYLSPC</sequence>
<dbReference type="Proteomes" id="UP000243876">
    <property type="component" value="Unassembled WGS sequence"/>
</dbReference>
<feature type="compositionally biased region" description="Low complexity" evidence="1">
    <location>
        <begin position="286"/>
        <end position="299"/>
    </location>
</feature>
<dbReference type="CDD" id="cd20558">
    <property type="entry name" value="CYCLIN_ScPCL7-like"/>
    <property type="match status" value="1"/>
</dbReference>
<feature type="compositionally biased region" description="Low complexity" evidence="1">
    <location>
        <begin position="505"/>
        <end position="531"/>
    </location>
</feature>
<dbReference type="GO" id="GO:0000307">
    <property type="term" value="C:cyclin-dependent protein kinase holoenzyme complex"/>
    <property type="evidence" value="ECO:0007669"/>
    <property type="project" value="TreeGrafter"/>
</dbReference>
<feature type="compositionally biased region" description="Basic and acidic residues" evidence="1">
    <location>
        <begin position="876"/>
        <end position="888"/>
    </location>
</feature>
<dbReference type="EMBL" id="CENE01000009">
    <property type="protein sequence ID" value="CEQ40782.1"/>
    <property type="molecule type" value="Genomic_DNA"/>
</dbReference>
<feature type="compositionally biased region" description="Low complexity" evidence="1">
    <location>
        <begin position="829"/>
        <end position="851"/>
    </location>
</feature>
<feature type="compositionally biased region" description="Low complexity" evidence="1">
    <location>
        <begin position="744"/>
        <end position="754"/>
    </location>
</feature>
<evidence type="ECO:0000256" key="1">
    <source>
        <dbReference type="SAM" id="MobiDB-lite"/>
    </source>
</evidence>
<dbReference type="PANTHER" id="PTHR15615:SF94">
    <property type="entry name" value="PHO85 CYCLIN-6-RELATED"/>
    <property type="match status" value="1"/>
</dbReference>
<feature type="compositionally biased region" description="Low complexity" evidence="1">
    <location>
        <begin position="203"/>
        <end position="222"/>
    </location>
</feature>
<organism evidence="2 3">
    <name type="scientific">Sporidiobolus salmonicolor</name>
    <name type="common">Yeast-like fungus</name>
    <name type="synonym">Sporobolomyces salmonicolor</name>
    <dbReference type="NCBI Taxonomy" id="5005"/>
    <lineage>
        <taxon>Eukaryota</taxon>
        <taxon>Fungi</taxon>
        <taxon>Dikarya</taxon>
        <taxon>Basidiomycota</taxon>
        <taxon>Pucciniomycotina</taxon>
        <taxon>Microbotryomycetes</taxon>
        <taxon>Sporidiobolales</taxon>
        <taxon>Sporidiobolaceae</taxon>
        <taxon>Sporobolomyces</taxon>
    </lineage>
</organism>
<dbReference type="Pfam" id="PF08613">
    <property type="entry name" value="Cyclin"/>
    <property type="match status" value="1"/>
</dbReference>
<keyword evidence="3" id="KW-1185">Reference proteome</keyword>
<feature type="compositionally biased region" description="Acidic residues" evidence="1">
    <location>
        <begin position="857"/>
        <end position="866"/>
    </location>
</feature>
<evidence type="ECO:0000313" key="3">
    <source>
        <dbReference type="Proteomes" id="UP000243876"/>
    </source>
</evidence>
<dbReference type="GO" id="GO:0019901">
    <property type="term" value="F:protein kinase binding"/>
    <property type="evidence" value="ECO:0007669"/>
    <property type="project" value="InterPro"/>
</dbReference>
<dbReference type="OrthoDB" id="1060854at2759"/>
<reference evidence="3" key="1">
    <citation type="submission" date="2015-02" db="EMBL/GenBank/DDBJ databases">
        <authorList>
            <person name="Gon?alves P."/>
        </authorList>
    </citation>
    <scope>NUCLEOTIDE SEQUENCE [LARGE SCALE GENOMIC DNA]</scope>
</reference>
<accession>A0A0D6EL92</accession>
<gene>
    <name evidence="2" type="primary">SPOSA6832_02429</name>
</gene>
<feature type="compositionally biased region" description="Basic and acidic residues" evidence="1">
    <location>
        <begin position="172"/>
        <end position="182"/>
    </location>
</feature>
<feature type="compositionally biased region" description="Basic and acidic residues" evidence="1">
    <location>
        <begin position="361"/>
        <end position="372"/>
    </location>
</feature>
<feature type="region of interest" description="Disordered" evidence="1">
    <location>
        <begin position="31"/>
        <end position="301"/>
    </location>
</feature>
<dbReference type="Gene3D" id="1.10.472.10">
    <property type="entry name" value="Cyclin-like"/>
    <property type="match status" value="1"/>
</dbReference>
<feature type="compositionally biased region" description="Polar residues" evidence="1">
    <location>
        <begin position="486"/>
        <end position="504"/>
    </location>
</feature>
<feature type="compositionally biased region" description="Basic and acidic residues" evidence="1">
    <location>
        <begin position="922"/>
        <end position="937"/>
    </location>
</feature>
<feature type="compositionally biased region" description="Basic and acidic residues" evidence="1">
    <location>
        <begin position="897"/>
        <end position="914"/>
    </location>
</feature>
<feature type="compositionally biased region" description="Low complexity" evidence="1">
    <location>
        <begin position="31"/>
        <end position="43"/>
    </location>
</feature>
<feature type="compositionally biased region" description="Low complexity" evidence="1">
    <location>
        <begin position="784"/>
        <end position="803"/>
    </location>
</feature>